<keyword evidence="2" id="KW-1185">Reference proteome</keyword>
<evidence type="ECO:0008006" key="3">
    <source>
        <dbReference type="Google" id="ProtNLM"/>
    </source>
</evidence>
<evidence type="ECO:0000313" key="2">
    <source>
        <dbReference type="Proteomes" id="UP000009342"/>
    </source>
</evidence>
<sequence>MISTSEHQIVFYNGKSYTVRQLTADEWQLTLIGKEREKAVLGRKQMVLADLTHVVEGKDG</sequence>
<gene>
    <name evidence="1" type="ORF">BN134_4273</name>
</gene>
<proteinExistence type="predicted"/>
<accession>A0ABP1WEC7</accession>
<organism evidence="1 2">
    <name type="scientific">Cronobacter dublinensis 1210</name>
    <dbReference type="NCBI Taxonomy" id="1208656"/>
    <lineage>
        <taxon>Bacteria</taxon>
        <taxon>Pseudomonadati</taxon>
        <taxon>Pseudomonadota</taxon>
        <taxon>Gammaproteobacteria</taxon>
        <taxon>Enterobacterales</taxon>
        <taxon>Enterobacteriaceae</taxon>
        <taxon>Cronobacter</taxon>
    </lineage>
</organism>
<dbReference type="Proteomes" id="UP000009342">
    <property type="component" value="Unassembled WGS sequence"/>
</dbReference>
<protein>
    <recommendedName>
        <fullName evidence="3">Phage protein</fullName>
    </recommendedName>
</protein>
<comment type="caution">
    <text evidence="1">The sequence shown here is derived from an EMBL/GenBank/DDBJ whole genome shotgun (WGS) entry which is preliminary data.</text>
</comment>
<evidence type="ECO:0000313" key="1">
    <source>
        <dbReference type="EMBL" id="CCJ83497.1"/>
    </source>
</evidence>
<reference evidence="2" key="1">
    <citation type="journal article" date="2012" name="PLoS ONE">
        <title>Comparative analysis of genome sequences covering the seven cronobacter species.</title>
        <authorList>
            <person name="Joseph S."/>
            <person name="Desai P."/>
            <person name="Ji Y."/>
            <person name="Cummings C.A."/>
            <person name="Shih R."/>
            <person name="Degoricija L."/>
            <person name="Rico A."/>
            <person name="Brzoska P."/>
            <person name="Hamby S.E."/>
            <person name="Masood N."/>
            <person name="Hariri S."/>
            <person name="Sonbol H."/>
            <person name="Chuzhanova N."/>
            <person name="McClelland M."/>
            <person name="Furtado M.R."/>
            <person name="Forsythe S.J."/>
        </authorList>
    </citation>
    <scope>NUCLEOTIDE SEQUENCE [LARGE SCALE GENOMIC DNA]</scope>
    <source>
        <strain evidence="2">1210</strain>
    </source>
</reference>
<name>A0ABP1WEC7_9ENTR</name>
<dbReference type="EMBL" id="CAKZ01000208">
    <property type="protein sequence ID" value="CCJ83497.1"/>
    <property type="molecule type" value="Genomic_DNA"/>
</dbReference>